<dbReference type="OrthoDB" id="1495977at2"/>
<sequence length="96" mass="10506">MNTDGHDELDYAMEHLKGLRRASPPPGLLSRIEDRIAQVDASIISMPQWRMIAAAAVLVLGVNVYALVNFSSGNNALSMGDGYAATELVSNYQYYE</sequence>
<dbReference type="Proteomes" id="UP000199021">
    <property type="component" value="Unassembled WGS sequence"/>
</dbReference>
<gene>
    <name evidence="2" type="ORF">SAMN05444359_10652</name>
</gene>
<feature type="transmembrane region" description="Helical" evidence="1">
    <location>
        <begin position="49"/>
        <end position="68"/>
    </location>
</feature>
<reference evidence="3" key="1">
    <citation type="submission" date="2016-10" db="EMBL/GenBank/DDBJ databases">
        <authorList>
            <person name="Varghese N."/>
            <person name="Submissions S."/>
        </authorList>
    </citation>
    <scope>NUCLEOTIDE SEQUENCE [LARGE SCALE GENOMIC DNA]</scope>
    <source>
        <strain evidence="3">DSM 24740</strain>
    </source>
</reference>
<keyword evidence="1" id="KW-1133">Transmembrane helix</keyword>
<keyword evidence="3" id="KW-1185">Reference proteome</keyword>
<evidence type="ECO:0000313" key="2">
    <source>
        <dbReference type="EMBL" id="SEQ14378.1"/>
    </source>
</evidence>
<proteinExistence type="predicted"/>
<dbReference type="InParanoid" id="A0A1H9DNT9"/>
<dbReference type="AlphaFoldDB" id="A0A1H9DNT9"/>
<dbReference type="RefSeq" id="WP_090166654.1">
    <property type="nucleotide sequence ID" value="NZ_FOFB01000006.1"/>
</dbReference>
<evidence type="ECO:0000313" key="3">
    <source>
        <dbReference type="Proteomes" id="UP000199021"/>
    </source>
</evidence>
<protein>
    <submittedName>
        <fullName evidence="2">Uncharacterized protein</fullName>
    </submittedName>
</protein>
<organism evidence="2 3">
    <name type="scientific">Neolewinella agarilytica</name>
    <dbReference type="NCBI Taxonomy" id="478744"/>
    <lineage>
        <taxon>Bacteria</taxon>
        <taxon>Pseudomonadati</taxon>
        <taxon>Bacteroidota</taxon>
        <taxon>Saprospiria</taxon>
        <taxon>Saprospirales</taxon>
        <taxon>Lewinellaceae</taxon>
        <taxon>Neolewinella</taxon>
    </lineage>
</organism>
<name>A0A1H9DNT9_9BACT</name>
<dbReference type="STRING" id="478744.SAMN05444359_10652"/>
<dbReference type="EMBL" id="FOFB01000006">
    <property type="protein sequence ID" value="SEQ14378.1"/>
    <property type="molecule type" value="Genomic_DNA"/>
</dbReference>
<accession>A0A1H9DNT9</accession>
<keyword evidence="1" id="KW-0812">Transmembrane</keyword>
<evidence type="ECO:0000256" key="1">
    <source>
        <dbReference type="SAM" id="Phobius"/>
    </source>
</evidence>
<keyword evidence="1" id="KW-0472">Membrane</keyword>